<reference evidence="7" key="2">
    <citation type="journal article" date="2012" name="J. Eukaryot. Microbiol.">
        <title>Twenty-Fold Difference in Evolutionary Rates between the Mitochondrial and Plastid Genomes of Species with Secondary Red Plastids.</title>
        <authorList>
            <person name="Smith D.R."/>
            <person name="Keeling P.J."/>
        </authorList>
    </citation>
    <scope>NUCLEOTIDE SEQUENCE</scope>
</reference>
<dbReference type="EMBL" id="JN022705">
    <property type="protein sequence ID" value="AEI29538.1"/>
    <property type="molecule type" value="Genomic_DNA"/>
</dbReference>
<keyword evidence="4" id="KW-0687">Ribonucleoprotein</keyword>
<dbReference type="Gene3D" id="3.30.390.140">
    <property type="match status" value="1"/>
</dbReference>
<comment type="subunit">
    <text evidence="2">Part of the 30S ribosomal subunit.</text>
</comment>
<name>Q4G390_EMIHU</name>
<evidence type="ECO:0000256" key="5">
    <source>
        <dbReference type="ARBA" id="ARBA00035379"/>
    </source>
</evidence>
<evidence type="ECO:0000313" key="6">
    <source>
        <dbReference type="EMBL" id="AAX13876.1"/>
    </source>
</evidence>
<dbReference type="RefSeq" id="YP_277377.1">
    <property type="nucleotide sequence ID" value="NC_007288.1"/>
</dbReference>
<keyword evidence="6" id="KW-0150">Chloroplast</keyword>
<dbReference type="InterPro" id="IPR006924">
    <property type="entry name" value="Ribosomal_cS23-like"/>
</dbReference>
<dbReference type="GeneID" id="3562456"/>
<reference evidence="6" key="1">
    <citation type="journal article" date="2005" name="DNA Res.">
        <title>The complete plastid genome sequence of the haptophyte Emiliania huxleyi: a comparison to other plastid genomes.</title>
        <authorList>
            <person name="Sanchez-Puerta M.V."/>
            <person name="Bachvaroff T.R."/>
            <person name="Delwiche C.F."/>
        </authorList>
    </citation>
    <scope>NUCLEOTIDE SEQUENCE</scope>
    <source>
        <strain evidence="6">CCMP 373</strain>
    </source>
</reference>
<dbReference type="EMBL" id="AY741371">
    <property type="protein sequence ID" value="AAX13876.1"/>
    <property type="molecule type" value="Genomic_DNA"/>
</dbReference>
<evidence type="ECO:0000313" key="7">
    <source>
        <dbReference type="EMBL" id="AEI29538.1"/>
    </source>
</evidence>
<dbReference type="GO" id="GO:0003735">
    <property type="term" value="F:structural constituent of ribosome"/>
    <property type="evidence" value="ECO:0007669"/>
    <property type="project" value="InterPro"/>
</dbReference>
<evidence type="ECO:0000256" key="4">
    <source>
        <dbReference type="ARBA" id="ARBA00023274"/>
    </source>
</evidence>
<gene>
    <name evidence="6" type="primary">ycf65</name>
</gene>
<evidence type="ECO:0000256" key="2">
    <source>
        <dbReference type="ARBA" id="ARBA00011458"/>
    </source>
</evidence>
<dbReference type="PANTHER" id="PTHR35108:SF1">
    <property type="entry name" value="OS04G0461100 PROTEIN"/>
    <property type="match status" value="1"/>
</dbReference>
<dbReference type="Pfam" id="PF04839">
    <property type="entry name" value="PSRP-3_Ycf65"/>
    <property type="match status" value="1"/>
</dbReference>
<keyword evidence="7" id="KW-0934">Plastid</keyword>
<accession>Q4G390</accession>
<dbReference type="GO" id="GO:1990904">
    <property type="term" value="C:ribonucleoprotein complex"/>
    <property type="evidence" value="ECO:0007669"/>
    <property type="project" value="UniProtKB-KW"/>
</dbReference>
<proteinExistence type="inferred from homology"/>
<geneLocation type="plastid" evidence="6"/>
<dbReference type="AlphaFoldDB" id="Q4G390"/>
<sequence length="100" mass="12034">MNQRFGFRLVWGENSIGIAIDEIFLTTPSLITNYYYWPQTDAWEQIRLDLETKIWIPKDEQRKILNTITEILNSWKKNTNPKELYLNENLSYEIEFVGLF</sequence>
<evidence type="ECO:0000256" key="1">
    <source>
        <dbReference type="ARBA" id="ARBA00008561"/>
    </source>
</evidence>
<comment type="similarity">
    <text evidence="1">Belongs to the chloroplast-specific ribosomal protein cS23 family.</text>
</comment>
<dbReference type="GO" id="GO:0005840">
    <property type="term" value="C:ribosome"/>
    <property type="evidence" value="ECO:0007669"/>
    <property type="project" value="UniProtKB-KW"/>
</dbReference>
<evidence type="ECO:0000256" key="3">
    <source>
        <dbReference type="ARBA" id="ARBA00022980"/>
    </source>
</evidence>
<keyword evidence="3 7" id="KW-0689">Ribosomal protein</keyword>
<dbReference type="GO" id="GO:0006412">
    <property type="term" value="P:translation"/>
    <property type="evidence" value="ECO:0007669"/>
    <property type="project" value="InterPro"/>
</dbReference>
<dbReference type="PANTHER" id="PTHR35108">
    <property type="entry name" value="30S RIBOSOMAL PROTEIN 3, CHLOROPLASTIC"/>
    <property type="match status" value="1"/>
</dbReference>
<dbReference type="InterPro" id="IPR038447">
    <property type="entry name" value="PSRP-3/Ycf65_sf"/>
</dbReference>
<organism evidence="6">
    <name type="scientific">Emiliania huxleyi</name>
    <name type="common">Coccolithophore</name>
    <name type="synonym">Pontosphaera huxleyi</name>
    <dbReference type="NCBI Taxonomy" id="2903"/>
    <lineage>
        <taxon>Eukaryota</taxon>
        <taxon>Haptista</taxon>
        <taxon>Haptophyta</taxon>
        <taxon>Prymnesiophyceae</taxon>
        <taxon>Isochrysidales</taxon>
        <taxon>Noelaerhabdaceae</taxon>
        <taxon>Emiliania</taxon>
    </lineage>
</organism>
<protein>
    <recommendedName>
        <fullName evidence="5">30S ribosomal protein 3, chloroplastic</fullName>
    </recommendedName>
</protein>